<evidence type="ECO:0000256" key="1">
    <source>
        <dbReference type="SAM" id="SignalP"/>
    </source>
</evidence>
<dbReference type="InterPro" id="IPR050583">
    <property type="entry name" value="Mycobacterial_A85_antigen"/>
</dbReference>
<dbReference type="AlphaFoldDB" id="A0A918KNT4"/>
<organism evidence="2 3">
    <name type="scientific">Litorimonas cladophorae</name>
    <dbReference type="NCBI Taxonomy" id="1220491"/>
    <lineage>
        <taxon>Bacteria</taxon>
        <taxon>Pseudomonadati</taxon>
        <taxon>Pseudomonadota</taxon>
        <taxon>Alphaproteobacteria</taxon>
        <taxon>Maricaulales</taxon>
        <taxon>Robiginitomaculaceae</taxon>
    </lineage>
</organism>
<sequence length="311" mass="34696">MSRWLAVLLASMAISACTSVSDVNTETAVDPASMAGDFKGVTGTVERLTLSSDLVAPRDIEIWLPASYGSSPDRSYPVLYMHDGQNVFDPSQSKYSGWDWGVDEALMALEIEAIVVALHSVDETRNADYFPQKAHIKNPERSSNLGDDIGQLNADNYLRYLTEVVKPHIDTAYRTRPGREETSIMGSSMGGLISLYAISEYPDVFGAAGMVSPHFPLADGALVSYFSERLPDPATHRLYFDYGTRTLDHNYEGYQDRMDKSVISAGFERGKNWTTRKFEGHDHSERAWRNRVHIPLQFLLLGKNTEGGEER</sequence>
<dbReference type="Proteomes" id="UP000600865">
    <property type="component" value="Unassembled WGS sequence"/>
</dbReference>
<dbReference type="RefSeq" id="WP_189585469.1">
    <property type="nucleotide sequence ID" value="NZ_BMYV01000002.1"/>
</dbReference>
<dbReference type="InterPro" id="IPR029058">
    <property type="entry name" value="AB_hydrolase_fold"/>
</dbReference>
<keyword evidence="3" id="KW-1185">Reference proteome</keyword>
<dbReference type="InterPro" id="IPR000801">
    <property type="entry name" value="Esterase-like"/>
</dbReference>
<dbReference type="Pfam" id="PF00756">
    <property type="entry name" value="Esterase"/>
    <property type="match status" value="1"/>
</dbReference>
<keyword evidence="1" id="KW-0732">Signal</keyword>
<evidence type="ECO:0000313" key="3">
    <source>
        <dbReference type="Proteomes" id="UP000600865"/>
    </source>
</evidence>
<feature type="chain" id="PRO_5037334442" evidence="1">
    <location>
        <begin position="21"/>
        <end position="311"/>
    </location>
</feature>
<dbReference type="PROSITE" id="PS51257">
    <property type="entry name" value="PROKAR_LIPOPROTEIN"/>
    <property type="match status" value="1"/>
</dbReference>
<dbReference type="PANTHER" id="PTHR48098">
    <property type="entry name" value="ENTEROCHELIN ESTERASE-RELATED"/>
    <property type="match status" value="1"/>
</dbReference>
<reference evidence="2 3" key="1">
    <citation type="journal article" date="2014" name="Int. J. Syst. Evol. Microbiol.">
        <title>Complete genome sequence of Corynebacterium casei LMG S-19264T (=DSM 44701T), isolated from a smear-ripened cheese.</title>
        <authorList>
            <consortium name="US DOE Joint Genome Institute (JGI-PGF)"/>
            <person name="Walter F."/>
            <person name="Albersmeier A."/>
            <person name="Kalinowski J."/>
            <person name="Ruckert C."/>
        </authorList>
    </citation>
    <scope>NUCLEOTIDE SEQUENCE [LARGE SCALE GENOMIC DNA]</scope>
    <source>
        <strain evidence="2 3">KCTC 23968</strain>
    </source>
</reference>
<dbReference type="EMBL" id="BMYV01000002">
    <property type="protein sequence ID" value="GGX70796.1"/>
    <property type="molecule type" value="Genomic_DNA"/>
</dbReference>
<protein>
    <submittedName>
        <fullName evidence="2">Esterase</fullName>
    </submittedName>
</protein>
<name>A0A918KNT4_9PROT</name>
<evidence type="ECO:0000313" key="2">
    <source>
        <dbReference type="EMBL" id="GGX70796.1"/>
    </source>
</evidence>
<dbReference type="PANTHER" id="PTHR48098:SF6">
    <property type="entry name" value="FERRI-BACILLIBACTIN ESTERASE BESA"/>
    <property type="match status" value="1"/>
</dbReference>
<dbReference type="SUPFAM" id="SSF53474">
    <property type="entry name" value="alpha/beta-Hydrolases"/>
    <property type="match status" value="1"/>
</dbReference>
<gene>
    <name evidence="2" type="ORF">GCM10011309_21190</name>
</gene>
<comment type="caution">
    <text evidence="2">The sequence shown here is derived from an EMBL/GenBank/DDBJ whole genome shotgun (WGS) entry which is preliminary data.</text>
</comment>
<proteinExistence type="predicted"/>
<feature type="signal peptide" evidence="1">
    <location>
        <begin position="1"/>
        <end position="20"/>
    </location>
</feature>
<dbReference type="Gene3D" id="3.40.50.1820">
    <property type="entry name" value="alpha/beta hydrolase"/>
    <property type="match status" value="1"/>
</dbReference>
<accession>A0A918KNT4</accession>